<organism evidence="2">
    <name type="scientific">Sesamum latifolium</name>
    <dbReference type="NCBI Taxonomy" id="2727402"/>
    <lineage>
        <taxon>Eukaryota</taxon>
        <taxon>Viridiplantae</taxon>
        <taxon>Streptophyta</taxon>
        <taxon>Embryophyta</taxon>
        <taxon>Tracheophyta</taxon>
        <taxon>Spermatophyta</taxon>
        <taxon>Magnoliopsida</taxon>
        <taxon>eudicotyledons</taxon>
        <taxon>Gunneridae</taxon>
        <taxon>Pentapetalae</taxon>
        <taxon>asterids</taxon>
        <taxon>lamiids</taxon>
        <taxon>Lamiales</taxon>
        <taxon>Pedaliaceae</taxon>
        <taxon>Sesamum</taxon>
    </lineage>
</organism>
<feature type="chain" id="PRO_5043632469" evidence="1">
    <location>
        <begin position="24"/>
        <end position="123"/>
    </location>
</feature>
<evidence type="ECO:0000313" key="2">
    <source>
        <dbReference type="EMBL" id="KAL0443323.1"/>
    </source>
</evidence>
<comment type="caution">
    <text evidence="2">The sequence shown here is derived from an EMBL/GenBank/DDBJ whole genome shotgun (WGS) entry which is preliminary data.</text>
</comment>
<keyword evidence="1" id="KW-0732">Signal</keyword>
<reference evidence="2" key="2">
    <citation type="journal article" date="2024" name="Plant">
        <title>Genomic evolution and insights into agronomic trait innovations of Sesamum species.</title>
        <authorList>
            <person name="Miao H."/>
            <person name="Wang L."/>
            <person name="Qu L."/>
            <person name="Liu H."/>
            <person name="Sun Y."/>
            <person name="Le M."/>
            <person name="Wang Q."/>
            <person name="Wei S."/>
            <person name="Zheng Y."/>
            <person name="Lin W."/>
            <person name="Duan Y."/>
            <person name="Cao H."/>
            <person name="Xiong S."/>
            <person name="Wang X."/>
            <person name="Wei L."/>
            <person name="Li C."/>
            <person name="Ma Q."/>
            <person name="Ju M."/>
            <person name="Zhao R."/>
            <person name="Li G."/>
            <person name="Mu C."/>
            <person name="Tian Q."/>
            <person name="Mei H."/>
            <person name="Zhang T."/>
            <person name="Gao T."/>
            <person name="Zhang H."/>
        </authorList>
    </citation>
    <scope>NUCLEOTIDE SEQUENCE</scope>
    <source>
        <strain evidence="2">KEN1</strain>
    </source>
</reference>
<dbReference type="EMBL" id="JACGWN010000007">
    <property type="protein sequence ID" value="KAL0443323.1"/>
    <property type="molecule type" value="Genomic_DNA"/>
</dbReference>
<dbReference type="PANTHER" id="PTHR46801:SF2">
    <property type="entry name" value="LIPOPOLYSACCHARIDE-BINDING PROTEIN"/>
    <property type="match status" value="1"/>
</dbReference>
<dbReference type="InterPro" id="IPR017943">
    <property type="entry name" value="Bactericidal_perm-incr_a/b_dom"/>
</dbReference>
<proteinExistence type="predicted"/>
<feature type="signal peptide" evidence="1">
    <location>
        <begin position="1"/>
        <end position="23"/>
    </location>
</feature>
<reference evidence="2" key="1">
    <citation type="submission" date="2020-06" db="EMBL/GenBank/DDBJ databases">
        <authorList>
            <person name="Li T."/>
            <person name="Hu X."/>
            <person name="Zhang T."/>
            <person name="Song X."/>
            <person name="Zhang H."/>
            <person name="Dai N."/>
            <person name="Sheng W."/>
            <person name="Hou X."/>
            <person name="Wei L."/>
        </authorList>
    </citation>
    <scope>NUCLEOTIDE SEQUENCE</scope>
    <source>
        <strain evidence="2">KEN1</strain>
        <tissue evidence="2">Leaf</tissue>
    </source>
</reference>
<gene>
    <name evidence="2" type="ORF">Slati_2055000</name>
</gene>
<evidence type="ECO:0000256" key="1">
    <source>
        <dbReference type="SAM" id="SignalP"/>
    </source>
</evidence>
<sequence>MARSVFPFLLLFLVAFSSSRVQSHEEGYIAAEVSNKGLEFLKDLLIEKAESSLVPLELPKIENGDSGIVIDVSGATANLSMNWEYSYSTWLLPITVSDKGSATVELLVFVVLSTVSKNCMATG</sequence>
<dbReference type="AlphaFoldDB" id="A0AAW2WP73"/>
<dbReference type="PANTHER" id="PTHR46801">
    <property type="entry name" value="OS06G0309200 PROTEIN"/>
    <property type="match status" value="1"/>
</dbReference>
<dbReference type="InterPro" id="IPR045897">
    <property type="entry name" value="BPI/LBP_pln"/>
</dbReference>
<name>A0AAW2WP73_9LAMI</name>
<dbReference type="GO" id="GO:0008289">
    <property type="term" value="F:lipid binding"/>
    <property type="evidence" value="ECO:0007669"/>
    <property type="project" value="InterPro"/>
</dbReference>
<accession>A0AAW2WP73</accession>
<dbReference type="SUPFAM" id="SSF55394">
    <property type="entry name" value="Bactericidal permeability-increasing protein, BPI"/>
    <property type="match status" value="1"/>
</dbReference>
<dbReference type="Gene3D" id="3.15.10.10">
    <property type="entry name" value="Bactericidal permeability-increasing protein, domain 1"/>
    <property type="match status" value="1"/>
</dbReference>
<protein>
    <submittedName>
        <fullName evidence="2">BPI/LBP family protein</fullName>
    </submittedName>
</protein>